<accession>A0A382XQ11</accession>
<proteinExistence type="predicted"/>
<evidence type="ECO:0000313" key="1">
    <source>
        <dbReference type="EMBL" id="SVD73202.1"/>
    </source>
</evidence>
<protein>
    <submittedName>
        <fullName evidence="1">Uncharacterized protein</fullName>
    </submittedName>
</protein>
<sequence length="110" mass="12399">VFNNFEHIICLCLGIFKKLDGKLHRGNRHASLLKPITPTITRLTSQDSLYLHLQRSDVAFINFFMEALVIQAQGLHEPDLQTSAHCSDSDGTISSFKCAKINRSKRIYPG</sequence>
<dbReference type="AlphaFoldDB" id="A0A382XQ11"/>
<name>A0A382XQ11_9ZZZZ</name>
<dbReference type="EMBL" id="UINC01169591">
    <property type="protein sequence ID" value="SVD73202.1"/>
    <property type="molecule type" value="Genomic_DNA"/>
</dbReference>
<gene>
    <name evidence="1" type="ORF">METZ01_LOCUS426056</name>
</gene>
<reference evidence="1" key="1">
    <citation type="submission" date="2018-05" db="EMBL/GenBank/DDBJ databases">
        <authorList>
            <person name="Lanie J.A."/>
            <person name="Ng W.-L."/>
            <person name="Kazmierczak K.M."/>
            <person name="Andrzejewski T.M."/>
            <person name="Davidsen T.M."/>
            <person name="Wayne K.J."/>
            <person name="Tettelin H."/>
            <person name="Glass J.I."/>
            <person name="Rusch D."/>
            <person name="Podicherti R."/>
            <person name="Tsui H.-C.T."/>
            <person name="Winkler M.E."/>
        </authorList>
    </citation>
    <scope>NUCLEOTIDE SEQUENCE</scope>
</reference>
<feature type="non-terminal residue" evidence="1">
    <location>
        <position position="1"/>
    </location>
</feature>
<organism evidence="1">
    <name type="scientific">marine metagenome</name>
    <dbReference type="NCBI Taxonomy" id="408172"/>
    <lineage>
        <taxon>unclassified sequences</taxon>
        <taxon>metagenomes</taxon>
        <taxon>ecological metagenomes</taxon>
    </lineage>
</organism>